<sequence length="442" mass="49979">MKIFKRILIILALALLVIGYLNYPKLNLIAGFASKNMASNVFISDRTPGSVAENDNNVPLIKLAKVELSAKSAIGTVFGLMPRKTVYREGLGCVLVNESYDENQPYLQPNRTNTSTSEYPFEVKLGTDSLLTNVNFTKLQAALEHAFSEPAIKKTRSVLIYHKGQIIGEKYAKGFTKESKILGWSMTKSVLATLYGMLEYQGKIDLNAPAPIAEWQKDERKNITLNHLLRMQSGLDWEENYTRISDVTKMLFLANDMTKMQVEKEAVAKPTEIWNYSSGTTNLLSGILRDRFTNRQEYLDFPYKTLIDKIDMHSMLLEADMDGNYVGSSYGWATTRDWAKFGILYLNKGNWNGTQLFDENWSKYVATPTKNSEGVYGAHFWLNAGGKFPDVPRDMYSANGFQGQYVFIVPSKDLVVVRMGLSENPIFDVNEFLSEIIKAIQE</sequence>
<dbReference type="Proteomes" id="UP000182114">
    <property type="component" value="Unassembled WGS sequence"/>
</dbReference>
<dbReference type="eggNOG" id="COG1680">
    <property type="taxonomic scope" value="Bacteria"/>
</dbReference>
<dbReference type="EMBL" id="FNBD01000004">
    <property type="protein sequence ID" value="SDE84146.1"/>
    <property type="molecule type" value="Genomic_DNA"/>
</dbReference>
<evidence type="ECO:0000259" key="1">
    <source>
        <dbReference type="Pfam" id="PF00144"/>
    </source>
</evidence>
<accession>A0A1G7G7N0</accession>
<organism evidence="2 3">
    <name type="scientific">Cellulophaga baltica</name>
    <dbReference type="NCBI Taxonomy" id="76594"/>
    <lineage>
        <taxon>Bacteria</taxon>
        <taxon>Pseudomonadati</taxon>
        <taxon>Bacteroidota</taxon>
        <taxon>Flavobacteriia</taxon>
        <taxon>Flavobacteriales</taxon>
        <taxon>Flavobacteriaceae</taxon>
        <taxon>Cellulophaga</taxon>
    </lineage>
</organism>
<dbReference type="InterPro" id="IPR050789">
    <property type="entry name" value="Diverse_Enzym_Activities"/>
</dbReference>
<evidence type="ECO:0000313" key="3">
    <source>
        <dbReference type="Proteomes" id="UP000182114"/>
    </source>
</evidence>
<protein>
    <submittedName>
        <fullName evidence="2">CubicO group peptidase, beta-lactamase class C family</fullName>
    </submittedName>
</protein>
<dbReference type="SUPFAM" id="SSF56601">
    <property type="entry name" value="beta-lactamase/transpeptidase-like"/>
    <property type="match status" value="1"/>
</dbReference>
<dbReference type="PANTHER" id="PTHR43283">
    <property type="entry name" value="BETA-LACTAMASE-RELATED"/>
    <property type="match status" value="1"/>
</dbReference>
<gene>
    <name evidence="2" type="ORF">SAMN04487992_104185</name>
</gene>
<dbReference type="AlphaFoldDB" id="A0A1G7G7N0"/>
<reference evidence="3" key="1">
    <citation type="submission" date="2016-10" db="EMBL/GenBank/DDBJ databases">
        <authorList>
            <person name="Varghese N."/>
            <person name="Submissions S."/>
        </authorList>
    </citation>
    <scope>NUCLEOTIDE SEQUENCE [LARGE SCALE GENOMIC DNA]</scope>
    <source>
        <strain evidence="3">DSM 24729</strain>
    </source>
</reference>
<name>A0A1G7G7N0_9FLAO</name>
<dbReference type="Gene3D" id="3.40.710.10">
    <property type="entry name" value="DD-peptidase/beta-lactamase superfamily"/>
    <property type="match status" value="1"/>
</dbReference>
<feature type="domain" description="Beta-lactamase-related" evidence="1">
    <location>
        <begin position="157"/>
        <end position="419"/>
    </location>
</feature>
<dbReference type="Pfam" id="PF00144">
    <property type="entry name" value="Beta-lactamase"/>
    <property type="match status" value="1"/>
</dbReference>
<dbReference type="RefSeq" id="WP_074538064.1">
    <property type="nucleotide sequence ID" value="NZ_CANLPS010000004.1"/>
</dbReference>
<keyword evidence="3" id="KW-1185">Reference proteome</keyword>
<proteinExistence type="predicted"/>
<dbReference type="InterPro" id="IPR001466">
    <property type="entry name" value="Beta-lactam-related"/>
</dbReference>
<dbReference type="PANTHER" id="PTHR43283:SF7">
    <property type="entry name" value="BETA-LACTAMASE-RELATED DOMAIN-CONTAINING PROTEIN"/>
    <property type="match status" value="1"/>
</dbReference>
<evidence type="ECO:0000313" key="2">
    <source>
        <dbReference type="EMBL" id="SDE84146.1"/>
    </source>
</evidence>
<dbReference type="InterPro" id="IPR012338">
    <property type="entry name" value="Beta-lactam/transpept-like"/>
</dbReference>